<dbReference type="InterPro" id="IPR000073">
    <property type="entry name" value="AB_hydrolase_1"/>
</dbReference>
<dbReference type="EMBL" id="CAFBPN010000160">
    <property type="protein sequence ID" value="CAB5031702.1"/>
    <property type="molecule type" value="Genomic_DNA"/>
</dbReference>
<name>A0A6J7RSR7_9ZZZZ</name>
<dbReference type="Gene3D" id="3.40.50.1820">
    <property type="entry name" value="alpha/beta hydrolase"/>
    <property type="match status" value="1"/>
</dbReference>
<proteinExistence type="predicted"/>
<sequence length="287" mass="31793">MTQHQMHEIRSGLHLHCIAWGEPTLPEAPMLLVHGLASNARLWDGVAEHLVELGHYVVAIDQRGHGQSSKPDDGFDMSTVAHDLELFITQLELQRPVVAGQSWGANVVIELAARAPHLVRGVCAVDGGTIQLQKHFPEWETCEQQLRPPNLLGTPATRLEGAIRAHHSDWPEAGIRGAMANMEVLADGTIRPWLSLERHMKVLRGLWEHNPEERFPHISVPVLFMPAVGSGEAAWAVDKKEAVARAIELLPKGAANWYEPADHDLHAQFPQRVAQELHDASVNGFFI</sequence>
<dbReference type="AlphaFoldDB" id="A0A6J7RSR7"/>
<dbReference type="PANTHER" id="PTHR43798:SF33">
    <property type="entry name" value="HYDROLASE, PUTATIVE (AFU_ORTHOLOGUE AFUA_2G14860)-RELATED"/>
    <property type="match status" value="1"/>
</dbReference>
<dbReference type="PANTHER" id="PTHR43798">
    <property type="entry name" value="MONOACYLGLYCEROL LIPASE"/>
    <property type="match status" value="1"/>
</dbReference>
<evidence type="ECO:0000313" key="2">
    <source>
        <dbReference type="EMBL" id="CAB5031702.1"/>
    </source>
</evidence>
<dbReference type="Pfam" id="PF00561">
    <property type="entry name" value="Abhydrolase_1"/>
    <property type="match status" value="1"/>
</dbReference>
<accession>A0A6J7RSR7</accession>
<feature type="domain" description="AB hydrolase-1" evidence="1">
    <location>
        <begin position="29"/>
        <end position="147"/>
    </location>
</feature>
<reference evidence="2" key="1">
    <citation type="submission" date="2020-05" db="EMBL/GenBank/DDBJ databases">
        <authorList>
            <person name="Chiriac C."/>
            <person name="Salcher M."/>
            <person name="Ghai R."/>
            <person name="Kavagutti S V."/>
        </authorList>
    </citation>
    <scope>NUCLEOTIDE SEQUENCE</scope>
</reference>
<dbReference type="GO" id="GO:0016020">
    <property type="term" value="C:membrane"/>
    <property type="evidence" value="ECO:0007669"/>
    <property type="project" value="TreeGrafter"/>
</dbReference>
<dbReference type="InterPro" id="IPR029058">
    <property type="entry name" value="AB_hydrolase_fold"/>
</dbReference>
<organism evidence="2">
    <name type="scientific">freshwater metagenome</name>
    <dbReference type="NCBI Taxonomy" id="449393"/>
    <lineage>
        <taxon>unclassified sequences</taxon>
        <taxon>metagenomes</taxon>
        <taxon>ecological metagenomes</taxon>
    </lineage>
</organism>
<dbReference type="InterPro" id="IPR050266">
    <property type="entry name" value="AB_hydrolase_sf"/>
</dbReference>
<protein>
    <submittedName>
        <fullName evidence="2">Unannotated protein</fullName>
    </submittedName>
</protein>
<dbReference type="SUPFAM" id="SSF53474">
    <property type="entry name" value="alpha/beta-Hydrolases"/>
    <property type="match status" value="1"/>
</dbReference>
<gene>
    <name evidence="2" type="ORF">UFOPK4098_01615</name>
</gene>
<evidence type="ECO:0000259" key="1">
    <source>
        <dbReference type="Pfam" id="PF00561"/>
    </source>
</evidence>